<dbReference type="SMART" id="SM00829">
    <property type="entry name" value="PKS_ER"/>
    <property type="match status" value="1"/>
</dbReference>
<evidence type="ECO:0000256" key="3">
    <source>
        <dbReference type="ARBA" id="ARBA00022723"/>
    </source>
</evidence>
<dbReference type="EMBL" id="MCRI01000085">
    <property type="protein sequence ID" value="ODN65394.1"/>
    <property type="molecule type" value="Genomic_DNA"/>
</dbReference>
<keyword evidence="6 10" id="KW-0560">Oxidoreductase</keyword>
<sequence>MINAYAALEAGAKLTPYQYDPGPIGDHEVEIEVRYCGICHSDISIIDNDWGMSSYPVVAGHEVVGIVSQLGAAVTNLSVGQTVGLGWYADYCETCEQCHNGDENICSDLTPTIVGHHGGFADKVRANANSVIRLPEGIDLKSVGPLLCGGLTVFNPLIQFETKPTDKVAVIGIGGLGHLALQFLQAWGCEVTAFTSSSKLQEALDMGAHYSVDSRDEAVMAELPRKFDMILSTVNVKLDWNLYLSKLKPRGRLHFVGATMEPLDIKVFNLTEAQRSISGSDTGSMQTCNKMLEFAQRHQVKPVIEMYPFEQINEAIEKLRNGDVRYRIVLER</sequence>
<dbReference type="InterPro" id="IPR047109">
    <property type="entry name" value="CAD-like"/>
</dbReference>
<keyword evidence="4 8" id="KW-0862">Zinc</keyword>
<reference evidence="10 11" key="1">
    <citation type="submission" date="2016-07" db="EMBL/GenBank/DDBJ databases">
        <title>Draft Genome Sequence of Methylophaga muralis Bur 1.</title>
        <authorList>
            <person name="Vasilenko O.V."/>
            <person name="Doronina N.V."/>
            <person name="Shmareva M.N."/>
            <person name="Tarlachkov S.V."/>
            <person name="Mustakhimov I."/>
            <person name="Trotsenko Y.A."/>
        </authorList>
    </citation>
    <scope>NUCLEOTIDE SEQUENCE [LARGE SCALE GENOMIC DNA]</scope>
    <source>
        <strain evidence="10 11">Bur 1</strain>
    </source>
</reference>
<evidence type="ECO:0000256" key="2">
    <source>
        <dbReference type="ARBA" id="ARBA00008072"/>
    </source>
</evidence>
<keyword evidence="11" id="KW-1185">Reference proteome</keyword>
<dbReference type="PATRIC" id="fig|291169.3.peg.2846"/>
<comment type="caution">
    <text evidence="10">The sequence shown here is derived from an EMBL/GenBank/DDBJ whole genome shotgun (WGS) entry which is preliminary data.</text>
</comment>
<evidence type="ECO:0000313" key="11">
    <source>
        <dbReference type="Proteomes" id="UP000094379"/>
    </source>
</evidence>
<dbReference type="FunFam" id="3.90.180.10:FF:000018">
    <property type="entry name" value="NAD(P)-dependent alcohol dehydrogenase"/>
    <property type="match status" value="1"/>
</dbReference>
<dbReference type="CDD" id="cd05283">
    <property type="entry name" value="CAD1"/>
    <property type="match status" value="1"/>
</dbReference>
<dbReference type="InterPro" id="IPR002328">
    <property type="entry name" value="ADH_Zn_CS"/>
</dbReference>
<dbReference type="InterPro" id="IPR013154">
    <property type="entry name" value="ADH-like_N"/>
</dbReference>
<evidence type="ECO:0000256" key="6">
    <source>
        <dbReference type="ARBA" id="ARBA00023002"/>
    </source>
</evidence>
<dbReference type="FunFam" id="3.40.50.720:FF:000022">
    <property type="entry name" value="Cinnamyl alcohol dehydrogenase"/>
    <property type="match status" value="1"/>
</dbReference>
<organism evidence="10 11">
    <name type="scientific">Methylophaga muralis</name>
    <dbReference type="NCBI Taxonomy" id="291169"/>
    <lineage>
        <taxon>Bacteria</taxon>
        <taxon>Pseudomonadati</taxon>
        <taxon>Pseudomonadota</taxon>
        <taxon>Gammaproteobacteria</taxon>
        <taxon>Thiotrichales</taxon>
        <taxon>Piscirickettsiaceae</taxon>
        <taxon>Methylophaga</taxon>
    </lineage>
</organism>
<dbReference type="PANTHER" id="PTHR42683">
    <property type="entry name" value="ALDEHYDE REDUCTASE"/>
    <property type="match status" value="1"/>
</dbReference>
<dbReference type="Pfam" id="PF00107">
    <property type="entry name" value="ADH_zinc_N"/>
    <property type="match status" value="1"/>
</dbReference>
<evidence type="ECO:0000259" key="9">
    <source>
        <dbReference type="SMART" id="SM00829"/>
    </source>
</evidence>
<feature type="domain" description="Enoyl reductase (ER)" evidence="9">
    <location>
        <begin position="11"/>
        <end position="330"/>
    </location>
</feature>
<dbReference type="GO" id="GO:0008270">
    <property type="term" value="F:zinc ion binding"/>
    <property type="evidence" value="ECO:0007669"/>
    <property type="project" value="InterPro"/>
</dbReference>
<dbReference type="Gene3D" id="3.90.180.10">
    <property type="entry name" value="Medium-chain alcohol dehydrogenases, catalytic domain"/>
    <property type="match status" value="1"/>
</dbReference>
<dbReference type="InterPro" id="IPR020843">
    <property type="entry name" value="ER"/>
</dbReference>
<dbReference type="EC" id="1.1.1.2" evidence="7"/>
<dbReference type="PROSITE" id="PS00059">
    <property type="entry name" value="ADH_ZINC"/>
    <property type="match status" value="1"/>
</dbReference>
<name>A0A1E3GN04_9GAMM</name>
<gene>
    <name evidence="10" type="primary">ahr</name>
    <name evidence="10" type="ORF">A9E74_02805</name>
</gene>
<dbReference type="STRING" id="291169.A9E74_02805"/>
<dbReference type="InterPro" id="IPR011032">
    <property type="entry name" value="GroES-like_sf"/>
</dbReference>
<evidence type="ECO:0000256" key="4">
    <source>
        <dbReference type="ARBA" id="ARBA00022833"/>
    </source>
</evidence>
<dbReference type="SUPFAM" id="SSF50129">
    <property type="entry name" value="GroES-like"/>
    <property type="match status" value="1"/>
</dbReference>
<keyword evidence="3 8" id="KW-0479">Metal-binding</keyword>
<evidence type="ECO:0000256" key="7">
    <source>
        <dbReference type="ARBA" id="ARBA00024074"/>
    </source>
</evidence>
<comment type="cofactor">
    <cofactor evidence="1 8">
        <name>Zn(2+)</name>
        <dbReference type="ChEBI" id="CHEBI:29105"/>
    </cofactor>
</comment>
<dbReference type="GO" id="GO:0008106">
    <property type="term" value="F:alcohol dehydrogenase (NADP+) activity"/>
    <property type="evidence" value="ECO:0007669"/>
    <property type="project" value="UniProtKB-EC"/>
</dbReference>
<dbReference type="InterPro" id="IPR013149">
    <property type="entry name" value="ADH-like_C"/>
</dbReference>
<dbReference type="Gene3D" id="3.40.50.720">
    <property type="entry name" value="NAD(P)-binding Rossmann-like Domain"/>
    <property type="match status" value="1"/>
</dbReference>
<protein>
    <recommendedName>
        <fullName evidence="7">alcohol dehydrogenase (NADP(+))</fullName>
        <ecNumber evidence="7">1.1.1.2</ecNumber>
    </recommendedName>
</protein>
<dbReference type="AlphaFoldDB" id="A0A1E3GN04"/>
<dbReference type="Proteomes" id="UP000094379">
    <property type="component" value="Unassembled WGS sequence"/>
</dbReference>
<dbReference type="InterPro" id="IPR036291">
    <property type="entry name" value="NAD(P)-bd_dom_sf"/>
</dbReference>
<dbReference type="Pfam" id="PF08240">
    <property type="entry name" value="ADH_N"/>
    <property type="match status" value="1"/>
</dbReference>
<keyword evidence="5" id="KW-0521">NADP</keyword>
<evidence type="ECO:0000256" key="1">
    <source>
        <dbReference type="ARBA" id="ARBA00001947"/>
    </source>
</evidence>
<proteinExistence type="inferred from homology"/>
<dbReference type="RefSeq" id="WP_069297142.1">
    <property type="nucleotide sequence ID" value="NZ_MCRI01000085.1"/>
</dbReference>
<evidence type="ECO:0000313" key="10">
    <source>
        <dbReference type="EMBL" id="ODN65394.1"/>
    </source>
</evidence>
<evidence type="ECO:0000256" key="8">
    <source>
        <dbReference type="RuleBase" id="RU361277"/>
    </source>
</evidence>
<comment type="similarity">
    <text evidence="2 8">Belongs to the zinc-containing alcohol dehydrogenase family.</text>
</comment>
<accession>A0A1E3GN04</accession>
<evidence type="ECO:0000256" key="5">
    <source>
        <dbReference type="ARBA" id="ARBA00022857"/>
    </source>
</evidence>
<dbReference type="SUPFAM" id="SSF51735">
    <property type="entry name" value="NAD(P)-binding Rossmann-fold domains"/>
    <property type="match status" value="1"/>
</dbReference>